<evidence type="ECO:0000313" key="2">
    <source>
        <dbReference type="Proteomes" id="UP000001903"/>
    </source>
</evidence>
<protein>
    <recommendedName>
        <fullName evidence="3">Phage PhiH1 repressor protein</fullName>
    </recommendedName>
</protein>
<dbReference type="EMBL" id="CP001865">
    <property type="protein sequence ID" value="ADB63987.1"/>
    <property type="molecule type" value="Genomic_DNA"/>
</dbReference>
<sequence>MKPADTYILEFMAQTQAKLKPASIALNVPYSPNWVGQRCRELAKRGLLEHDSENGAYTITENGISVAEREIDAGELEDDGDEE</sequence>
<dbReference type="Gene3D" id="1.10.10.10">
    <property type="entry name" value="Winged helix-like DNA-binding domain superfamily/Winged helix DNA-binding domain"/>
    <property type="match status" value="1"/>
</dbReference>
<evidence type="ECO:0008006" key="3">
    <source>
        <dbReference type="Google" id="ProtNLM"/>
    </source>
</evidence>
<dbReference type="HOGENOM" id="CLU_161782_2_0_2"/>
<organism evidence="1 2">
    <name type="scientific">Haloterrigena turkmenica (strain ATCC 51198 / DSM 5511 / JCM 9101 / NCIMB 13204 / VKM B-1734 / 4k)</name>
    <name type="common">Halococcus turkmenicus</name>
    <dbReference type="NCBI Taxonomy" id="543526"/>
    <lineage>
        <taxon>Archaea</taxon>
        <taxon>Methanobacteriati</taxon>
        <taxon>Methanobacteriota</taxon>
        <taxon>Stenosarchaea group</taxon>
        <taxon>Halobacteria</taxon>
        <taxon>Halobacteriales</taxon>
        <taxon>Natrialbaceae</taxon>
        <taxon>Haloterrigena</taxon>
    </lineage>
</organism>
<dbReference type="InterPro" id="IPR036388">
    <property type="entry name" value="WH-like_DNA-bd_sf"/>
</dbReference>
<keyword evidence="1" id="KW-0614">Plasmid</keyword>
<gene>
    <name evidence="1" type="ordered locus">Htur_5100</name>
</gene>
<proteinExistence type="predicted"/>
<name>D2S3P0_HALTV</name>
<reference evidence="1 2" key="1">
    <citation type="journal article" date="2010" name="Stand. Genomic Sci.">
        <title>Complete genome sequence of Haloterrigena turkmenica type strain (4k).</title>
        <authorList>
            <person name="Saunders E."/>
            <person name="Tindall B.J."/>
            <person name="Fahnrich R."/>
            <person name="Lapidus A."/>
            <person name="Copeland A."/>
            <person name="Del Rio T.G."/>
            <person name="Lucas S."/>
            <person name="Chen F."/>
            <person name="Tice H."/>
            <person name="Cheng J.F."/>
            <person name="Han C."/>
            <person name="Detter J.C."/>
            <person name="Bruce D."/>
            <person name="Goodwin L."/>
            <person name="Chain P."/>
            <person name="Pitluck S."/>
            <person name="Pati A."/>
            <person name="Ivanova N."/>
            <person name="Mavromatis K."/>
            <person name="Chen A."/>
            <person name="Palaniappan K."/>
            <person name="Land M."/>
            <person name="Hauser L."/>
            <person name="Chang Y.J."/>
            <person name="Jeffries C.D."/>
            <person name="Brettin T."/>
            <person name="Rohde M."/>
            <person name="Goker M."/>
            <person name="Bristow J."/>
            <person name="Eisen J.A."/>
            <person name="Markowitz V."/>
            <person name="Hugenholtz P."/>
            <person name="Klenk H.P."/>
            <person name="Kyrpides N.C."/>
        </authorList>
    </citation>
    <scope>NUCLEOTIDE SEQUENCE [LARGE SCALE GENOMIC DNA]</scope>
    <source>
        <strain evidence="2">ATCC 51198 / DSM 5511 / JCM 9101 / NCIMB 13204 / VKM B-1734 / 4k</strain>
    </source>
</reference>
<geneLocation type="plasmid" evidence="1 2">
    <name>pHTUR05</name>
</geneLocation>
<dbReference type="AlphaFoldDB" id="D2S3P0"/>
<accession>D2S3P0</accession>
<dbReference type="Proteomes" id="UP000001903">
    <property type="component" value="Plasmid pHTUR05"/>
</dbReference>
<keyword evidence="2" id="KW-1185">Reference proteome</keyword>
<dbReference type="KEGG" id="htu:Htur_5100"/>
<evidence type="ECO:0000313" key="1">
    <source>
        <dbReference type="EMBL" id="ADB63987.1"/>
    </source>
</evidence>